<name>A0AA89C5D9_PINIB</name>
<protein>
    <recommendedName>
        <fullName evidence="3">Chitin-binding type-2 domain-containing protein</fullName>
    </recommendedName>
</protein>
<organism evidence="1 2">
    <name type="scientific">Pinctada imbricata</name>
    <name type="common">Atlantic pearl-oyster</name>
    <name type="synonym">Pinctada martensii</name>
    <dbReference type="NCBI Taxonomy" id="66713"/>
    <lineage>
        <taxon>Eukaryota</taxon>
        <taxon>Metazoa</taxon>
        <taxon>Spiralia</taxon>
        <taxon>Lophotrochozoa</taxon>
        <taxon>Mollusca</taxon>
        <taxon>Bivalvia</taxon>
        <taxon>Autobranchia</taxon>
        <taxon>Pteriomorphia</taxon>
        <taxon>Pterioida</taxon>
        <taxon>Pterioidea</taxon>
        <taxon>Pteriidae</taxon>
        <taxon>Pinctada</taxon>
    </lineage>
</organism>
<proteinExistence type="predicted"/>
<gene>
    <name evidence="1" type="ORF">FSP39_014096</name>
</gene>
<sequence length="174" mass="18947">KPDVPTLETSLHVVENSPNTIHTCTGYLGSPRGSFKIEVNKTDTLNFQEYPSHLHSGEETVTNMACGVYVEYKFGLSLPSNFNLSTVRCRAENDYSSSSGDLLVSNSEVITLIPDGYCNDISTGFKHHPLGCGYYVECANGIIYGRPASPTLCFNFAKNESDNCLNVPECSGTT</sequence>
<comment type="caution">
    <text evidence="1">The sequence shown here is derived from an EMBL/GenBank/DDBJ whole genome shotgun (WGS) entry which is preliminary data.</text>
</comment>
<evidence type="ECO:0000313" key="1">
    <source>
        <dbReference type="EMBL" id="KAK3095387.1"/>
    </source>
</evidence>
<evidence type="ECO:0000313" key="2">
    <source>
        <dbReference type="Proteomes" id="UP001186944"/>
    </source>
</evidence>
<dbReference type="Proteomes" id="UP001186944">
    <property type="component" value="Unassembled WGS sequence"/>
</dbReference>
<keyword evidence="2" id="KW-1185">Reference proteome</keyword>
<dbReference type="EMBL" id="VSWD01000008">
    <property type="protein sequence ID" value="KAK3095387.1"/>
    <property type="molecule type" value="Genomic_DNA"/>
</dbReference>
<accession>A0AA89C5D9</accession>
<dbReference type="AlphaFoldDB" id="A0AA89C5D9"/>
<evidence type="ECO:0008006" key="3">
    <source>
        <dbReference type="Google" id="ProtNLM"/>
    </source>
</evidence>
<feature type="non-terminal residue" evidence="1">
    <location>
        <position position="1"/>
    </location>
</feature>
<reference evidence="1" key="1">
    <citation type="submission" date="2019-08" db="EMBL/GenBank/DDBJ databases">
        <title>The improved chromosome-level genome for the pearl oyster Pinctada fucata martensii using PacBio sequencing and Hi-C.</title>
        <authorList>
            <person name="Zheng Z."/>
        </authorList>
    </citation>
    <scope>NUCLEOTIDE SEQUENCE</scope>
    <source>
        <strain evidence="1">ZZ-2019</strain>
        <tissue evidence="1">Adductor muscle</tissue>
    </source>
</reference>